<gene>
    <name evidence="1" type="ORF">HDG70_000895</name>
</gene>
<sequence length="302" mass="35892">MGDLFCAFGDESNWNKGRYRSIGLISLPKRYVKEIEEKIKLILKKEKLKEFKWKELNRSETKRAATKLLDLLVHYACLNVLRADVLIWDITDKRHDVLARDDTANLQFMYYKLLKNVLTQKWPDESEWILVFDEISGVDWNDVGYYLKKKEVTFDFEKNIFTQNNFSFRLKREFKISEIHSPNNCSVEFPIVQLADLMAGIAAFSYEYFTFFKRYKSKDTLSLFCDATDDDCKNIPRSKREKFEVLEYFDNLCKDKKLGVSLKEKKGLYTFNSKNPINFWFYTPQHPADKAPTKKFKIVKRL</sequence>
<evidence type="ECO:0000313" key="2">
    <source>
        <dbReference type="Proteomes" id="UP000604066"/>
    </source>
</evidence>
<evidence type="ECO:0008006" key="3">
    <source>
        <dbReference type="Google" id="ProtNLM"/>
    </source>
</evidence>
<name>A0ABX2R8E1_9THEO</name>
<dbReference type="Proteomes" id="UP000604066">
    <property type="component" value="Unassembled WGS sequence"/>
</dbReference>
<comment type="caution">
    <text evidence="1">The sequence shown here is derived from an EMBL/GenBank/DDBJ whole genome shotgun (WGS) entry which is preliminary data.</text>
</comment>
<reference evidence="1 2" key="1">
    <citation type="submission" date="2020-07" db="EMBL/GenBank/DDBJ databases">
        <title>Genomic Encyclopedia of Type Strains, Phase III (KMG-III): the genomes of soil and plant-associated and newly described type strains.</title>
        <authorList>
            <person name="Whitman W."/>
        </authorList>
    </citation>
    <scope>NUCLEOTIDE SEQUENCE [LARGE SCALE GENOMIC DNA]</scope>
    <source>
        <strain evidence="1 2">DSM 11255</strain>
    </source>
</reference>
<dbReference type="RefSeq" id="WP_028052173.1">
    <property type="nucleotide sequence ID" value="NZ_ATYG01000015.1"/>
</dbReference>
<protein>
    <recommendedName>
        <fullName evidence="3">DUF3800 domain-containing protein</fullName>
    </recommendedName>
</protein>
<keyword evidence="2" id="KW-1185">Reference proteome</keyword>
<evidence type="ECO:0000313" key="1">
    <source>
        <dbReference type="EMBL" id="NYE57189.1"/>
    </source>
</evidence>
<organism evidence="1 2">
    <name type="scientific">Carboxydothermus ferrireducens DSM 11255</name>
    <dbReference type="NCBI Taxonomy" id="1119529"/>
    <lineage>
        <taxon>Bacteria</taxon>
        <taxon>Bacillati</taxon>
        <taxon>Bacillota</taxon>
        <taxon>Clostridia</taxon>
        <taxon>Thermoanaerobacterales</taxon>
        <taxon>Thermoanaerobacteraceae</taxon>
        <taxon>Carboxydothermus</taxon>
    </lineage>
</organism>
<proteinExistence type="predicted"/>
<dbReference type="EMBL" id="JACCBS010000001">
    <property type="protein sequence ID" value="NYE57189.1"/>
    <property type="molecule type" value="Genomic_DNA"/>
</dbReference>
<accession>A0ABX2R8E1</accession>